<keyword evidence="3" id="KW-0731">Sigma factor</keyword>
<dbReference type="CDD" id="cd06171">
    <property type="entry name" value="Sigma70_r4"/>
    <property type="match status" value="1"/>
</dbReference>
<dbReference type="Pfam" id="PF04542">
    <property type="entry name" value="Sigma70_r2"/>
    <property type="match status" value="1"/>
</dbReference>
<dbReference type="NCBIfam" id="TIGR02937">
    <property type="entry name" value="sigma70-ECF"/>
    <property type="match status" value="1"/>
</dbReference>
<dbReference type="EMBL" id="JABAHZ010000008">
    <property type="protein sequence ID" value="NLR82141.1"/>
    <property type="molecule type" value="Genomic_DNA"/>
</dbReference>
<evidence type="ECO:0000313" key="7">
    <source>
        <dbReference type="EMBL" id="NLR82141.1"/>
    </source>
</evidence>
<reference evidence="7 8" key="1">
    <citation type="submission" date="2020-04" db="EMBL/GenBank/DDBJ databases">
        <authorList>
            <person name="Yin C."/>
        </authorList>
    </citation>
    <scope>NUCLEOTIDE SEQUENCE [LARGE SCALE GENOMIC DNA]</scope>
    <source>
        <strain evidence="7 8">Ak56</strain>
    </source>
</reference>
<keyword evidence="8" id="KW-1185">Reference proteome</keyword>
<dbReference type="Proteomes" id="UP000552864">
    <property type="component" value="Unassembled WGS sequence"/>
</dbReference>
<dbReference type="InterPro" id="IPR007627">
    <property type="entry name" value="RNA_pol_sigma70_r2"/>
</dbReference>
<dbReference type="InterPro" id="IPR014284">
    <property type="entry name" value="RNA_pol_sigma-70_dom"/>
</dbReference>
<comment type="similarity">
    <text evidence="1">Belongs to the sigma-70 factor family. ECF subfamily.</text>
</comment>
<dbReference type="SUPFAM" id="SSF88946">
    <property type="entry name" value="Sigma2 domain of RNA polymerase sigma factors"/>
    <property type="match status" value="1"/>
</dbReference>
<feature type="domain" description="RNA polymerase sigma-70 region 2" evidence="5">
    <location>
        <begin position="27"/>
        <end position="90"/>
    </location>
</feature>
<evidence type="ECO:0000256" key="1">
    <source>
        <dbReference type="ARBA" id="ARBA00010641"/>
    </source>
</evidence>
<gene>
    <name evidence="7" type="ORF">HGH91_26220</name>
</gene>
<dbReference type="GO" id="GO:0003677">
    <property type="term" value="F:DNA binding"/>
    <property type="evidence" value="ECO:0007669"/>
    <property type="project" value="InterPro"/>
</dbReference>
<dbReference type="GO" id="GO:0016987">
    <property type="term" value="F:sigma factor activity"/>
    <property type="evidence" value="ECO:0007669"/>
    <property type="project" value="UniProtKB-KW"/>
</dbReference>
<name>A0A847SJT4_9BACT</name>
<evidence type="ECO:0000259" key="5">
    <source>
        <dbReference type="Pfam" id="PF04542"/>
    </source>
</evidence>
<dbReference type="InterPro" id="IPR013324">
    <property type="entry name" value="RNA_pol_sigma_r3/r4-like"/>
</dbReference>
<sequence>MKDRVMETDNVLWDNIILGDQEAYRELYDTSADMLFRYGLRYVQDTALIKDCIQDLFLDLYHYRRNLSPKVNIRFYLLRSFRRKIHLAVKKYAIADQLETDDYFSITYEPDVEQQRIAAEQQQEMLRILTRELNDLPARQKEVLFLKFNCELSYEEVAGIMKISVPTCRTLAYRAFRQLRSSMEKVPVLPLLILLMSWLSQKK</sequence>
<dbReference type="InterPro" id="IPR013325">
    <property type="entry name" value="RNA_pol_sigma_r2"/>
</dbReference>
<evidence type="ECO:0000259" key="6">
    <source>
        <dbReference type="Pfam" id="PF08281"/>
    </source>
</evidence>
<dbReference type="InterPro" id="IPR013249">
    <property type="entry name" value="RNA_pol_sigma70_r4_t2"/>
</dbReference>
<evidence type="ECO:0000256" key="3">
    <source>
        <dbReference type="ARBA" id="ARBA00023082"/>
    </source>
</evidence>
<organism evidence="7 8">
    <name type="scientific">Chitinophaga eiseniae</name>
    <dbReference type="NCBI Taxonomy" id="634771"/>
    <lineage>
        <taxon>Bacteria</taxon>
        <taxon>Pseudomonadati</taxon>
        <taxon>Bacteroidota</taxon>
        <taxon>Chitinophagia</taxon>
        <taxon>Chitinophagales</taxon>
        <taxon>Chitinophagaceae</taxon>
        <taxon>Chitinophaga</taxon>
    </lineage>
</organism>
<dbReference type="PANTHER" id="PTHR43133">
    <property type="entry name" value="RNA POLYMERASE ECF-TYPE SIGMA FACTO"/>
    <property type="match status" value="1"/>
</dbReference>
<dbReference type="AlphaFoldDB" id="A0A847SJT4"/>
<keyword evidence="2" id="KW-0805">Transcription regulation</keyword>
<proteinExistence type="inferred from homology"/>
<dbReference type="RefSeq" id="WP_168741961.1">
    <property type="nucleotide sequence ID" value="NZ_JABAHZ010000008.1"/>
</dbReference>
<dbReference type="SUPFAM" id="SSF88659">
    <property type="entry name" value="Sigma3 and sigma4 domains of RNA polymerase sigma factors"/>
    <property type="match status" value="1"/>
</dbReference>
<comment type="caution">
    <text evidence="7">The sequence shown here is derived from an EMBL/GenBank/DDBJ whole genome shotgun (WGS) entry which is preliminary data.</text>
</comment>
<dbReference type="GO" id="GO:0006352">
    <property type="term" value="P:DNA-templated transcription initiation"/>
    <property type="evidence" value="ECO:0007669"/>
    <property type="project" value="InterPro"/>
</dbReference>
<dbReference type="Gene3D" id="1.10.10.10">
    <property type="entry name" value="Winged helix-like DNA-binding domain superfamily/Winged helix DNA-binding domain"/>
    <property type="match status" value="1"/>
</dbReference>
<keyword evidence="4" id="KW-0804">Transcription</keyword>
<dbReference type="InterPro" id="IPR036388">
    <property type="entry name" value="WH-like_DNA-bd_sf"/>
</dbReference>
<accession>A0A847SJT4</accession>
<evidence type="ECO:0000313" key="8">
    <source>
        <dbReference type="Proteomes" id="UP000552864"/>
    </source>
</evidence>
<dbReference type="Gene3D" id="1.10.1740.10">
    <property type="match status" value="1"/>
</dbReference>
<evidence type="ECO:0000256" key="4">
    <source>
        <dbReference type="ARBA" id="ARBA00023163"/>
    </source>
</evidence>
<protein>
    <submittedName>
        <fullName evidence="7">Sigma-70 family RNA polymerase sigma factor</fullName>
    </submittedName>
</protein>
<dbReference type="PANTHER" id="PTHR43133:SF46">
    <property type="entry name" value="RNA POLYMERASE SIGMA-70 FACTOR ECF SUBFAMILY"/>
    <property type="match status" value="1"/>
</dbReference>
<dbReference type="InterPro" id="IPR039425">
    <property type="entry name" value="RNA_pol_sigma-70-like"/>
</dbReference>
<dbReference type="Pfam" id="PF08281">
    <property type="entry name" value="Sigma70_r4_2"/>
    <property type="match status" value="1"/>
</dbReference>
<evidence type="ECO:0000256" key="2">
    <source>
        <dbReference type="ARBA" id="ARBA00023015"/>
    </source>
</evidence>
<feature type="domain" description="RNA polymerase sigma factor 70 region 4 type 2" evidence="6">
    <location>
        <begin position="127"/>
        <end position="179"/>
    </location>
</feature>